<evidence type="ECO:0000313" key="2">
    <source>
        <dbReference type="EMBL" id="QDU89916.1"/>
    </source>
</evidence>
<dbReference type="OrthoDB" id="290652at2"/>
<accession>A0A518DEM4</accession>
<dbReference type="RefSeq" id="WP_145287342.1">
    <property type="nucleotide sequence ID" value="NZ_CP036291.1"/>
</dbReference>
<proteinExistence type="predicted"/>
<name>A0A518DEM4_9BACT</name>
<reference evidence="2 3" key="1">
    <citation type="submission" date="2019-02" db="EMBL/GenBank/DDBJ databases">
        <title>Deep-cultivation of Planctomycetes and their phenomic and genomic characterization uncovers novel biology.</title>
        <authorList>
            <person name="Wiegand S."/>
            <person name="Jogler M."/>
            <person name="Boedeker C."/>
            <person name="Pinto D."/>
            <person name="Vollmers J."/>
            <person name="Rivas-Marin E."/>
            <person name="Kohn T."/>
            <person name="Peeters S.H."/>
            <person name="Heuer A."/>
            <person name="Rast P."/>
            <person name="Oberbeckmann S."/>
            <person name="Bunk B."/>
            <person name="Jeske O."/>
            <person name="Meyerdierks A."/>
            <person name="Storesund J.E."/>
            <person name="Kallscheuer N."/>
            <person name="Luecker S."/>
            <person name="Lage O.M."/>
            <person name="Pohl T."/>
            <person name="Merkel B.J."/>
            <person name="Hornburger P."/>
            <person name="Mueller R.-W."/>
            <person name="Bruemmer F."/>
            <person name="Labrenz M."/>
            <person name="Spormann A.M."/>
            <person name="Op den Camp H."/>
            <person name="Overmann J."/>
            <person name="Amann R."/>
            <person name="Jetten M.S.M."/>
            <person name="Mascher T."/>
            <person name="Medema M.H."/>
            <person name="Devos D.P."/>
            <person name="Kaster A.-K."/>
            <person name="Ovreas L."/>
            <person name="Rohde M."/>
            <person name="Galperin M.Y."/>
            <person name="Jogler C."/>
        </authorList>
    </citation>
    <scope>NUCLEOTIDE SEQUENCE [LARGE SCALE GENOMIC DNA]</scope>
    <source>
        <strain evidence="2 3">Pla175</strain>
    </source>
</reference>
<dbReference type="AlphaFoldDB" id="A0A518DEM4"/>
<dbReference type="Proteomes" id="UP000317429">
    <property type="component" value="Chromosome"/>
</dbReference>
<feature type="region of interest" description="Disordered" evidence="1">
    <location>
        <begin position="1"/>
        <end position="22"/>
    </location>
</feature>
<dbReference type="Pfam" id="PF05137">
    <property type="entry name" value="PilN"/>
    <property type="match status" value="1"/>
</dbReference>
<dbReference type="EMBL" id="CP036291">
    <property type="protein sequence ID" value="QDU89916.1"/>
    <property type="molecule type" value="Genomic_DNA"/>
</dbReference>
<gene>
    <name evidence="2" type="ORF">Pla175_33130</name>
</gene>
<evidence type="ECO:0000313" key="3">
    <source>
        <dbReference type="Proteomes" id="UP000317429"/>
    </source>
</evidence>
<dbReference type="InterPro" id="IPR007813">
    <property type="entry name" value="PilN"/>
</dbReference>
<sequence length="517" mass="55580">MSTSNTDRRGPDRRHAGERRRQADNRHVYLELGRQELRALVIVERGEGQKDIAITRTVRWGEEAEAAAEYNWAALAQAVKQVTLELRLNGGRATVLLPGQMCVTRVATGSKQSVDRELNHLRERTQLYLSLGAGPKALALGRSDLDARNEHALLSVASSRNLHAVIEAVEAGGLAVVRIESALVALSRLHLETAEESDDPTVLLQLDPVGVEIGLLRNGRLLLDYRPSGATTPTDLFRLLDEHRNRLLRLCQRQAGQSSATLSRVLATGDPGIVAAASKAGRTRPSWSVSAIDAQPIASATWELKSDELGAEFAALTGAALPSNARLDALPRPNLMDQIIADSRAPMRPVLLRSLAPLAATLLVWLTSALLLQGYESRVDGLRAELAALAPLQTRSTLLKTELFAADAKLAQLTSLSEAAPTPQLTLALERVAGCLPGDVWLDQVHLEGTGDAIVGGASYSDSSAYDFVRYLQEAPDLDEVALRGTRLTNTPEGPATSFDVHFQLAPGKPANPEAGT</sequence>
<evidence type="ECO:0008006" key="4">
    <source>
        <dbReference type="Google" id="ProtNLM"/>
    </source>
</evidence>
<dbReference type="KEGG" id="pnd:Pla175_33130"/>
<evidence type="ECO:0000256" key="1">
    <source>
        <dbReference type="SAM" id="MobiDB-lite"/>
    </source>
</evidence>
<protein>
    <recommendedName>
        <fullName evidence="4">Fimbrial assembly protein (PilN)</fullName>
    </recommendedName>
</protein>
<organism evidence="2 3">
    <name type="scientific">Pirellulimonas nuda</name>
    <dbReference type="NCBI Taxonomy" id="2528009"/>
    <lineage>
        <taxon>Bacteria</taxon>
        <taxon>Pseudomonadati</taxon>
        <taxon>Planctomycetota</taxon>
        <taxon>Planctomycetia</taxon>
        <taxon>Pirellulales</taxon>
        <taxon>Lacipirellulaceae</taxon>
        <taxon>Pirellulimonas</taxon>
    </lineage>
</organism>
<keyword evidence="3" id="KW-1185">Reference proteome</keyword>